<evidence type="ECO:0000313" key="4">
    <source>
        <dbReference type="EMBL" id="CAE0447613.1"/>
    </source>
</evidence>
<evidence type="ECO:0000256" key="3">
    <source>
        <dbReference type="SAM" id="Phobius"/>
    </source>
</evidence>
<sequence>MSNPRPPPGPPPSALKGPRPPSSPHPDQEQTFFEVKHTNSGLLQAENSYNYDADEEVPKGLINKIRYKYNKKIHEKKFTQRALVCALAVSLLWASSLGACRLIVKGFIPSPEFEDVEDALVTLATTIDEESSNYVSCVDVAFTLCTNTYLNERDAESLRVEALQDINFGNLSNFQTIRDTCAQTHDQLMNIIDALRTSGSTANFVPLIVASYNNVGNPPECLDLDTLSLNQLKAAAATDIAKANANASRSAMDNFTDQLNERIQYDLEYLGLTLPDLFVDKNLELRGPNLPSADDFFAEFNASFDLFGACTTGRGEQNGVLCGVPNTLVLDNMESILADFETDYNTLKNRANAMVNEIEGYADTFTSVVAQAGNILDSIGISNEGVVFSGSLGSPPWTFPEIDTFDLTTEFGKQNYLASLGIDKDAIAQKIQEQQDALAAAMAEAGADLTAIDIEMAQLQLDFNAKLLDDYNPPPLTYNETNEEQEANQANIADRIAAELGFVPVESEQPGRVDRVISIANKSAANFLQTVKERDFEFFQYPGSFFTDFKIGINDVQSYALLFDILYRCLQSGLLIRKYWSISGINTPPADARSQDIAIYQQKKSIFQMAAYVVTHPIVQLLQTIIWVLLITTVLYVAYEPLYTEYQNGCILNDADDISVLGLDDGTMLYRNGLSTTGNAAYKDGDKRITESISKLNLEREFSCRDNFENSVDQRDLQANAYDSFNNDQTLLKTRFDLFDTCVDWEQIDTDYDVIVDFGVNLADLVNTPACRQTFPSIDLSDDLLHNCANIAPCVHGCTGIDPETLRATNHRAGCVSEWALHAYLLSSVFSVAIYIMLNVSRLYFMRGVVAIWWKQISIDRYSYLASCTRLGTLLYPKSVTEEGRIFRDVIKEKLDIALRNFSFYGYFELAFAIALNMPWLIFLIIFGRNLEYTA</sequence>
<name>A0A7S3PQT7_9STRA</name>
<evidence type="ECO:0000256" key="1">
    <source>
        <dbReference type="SAM" id="Coils"/>
    </source>
</evidence>
<feature type="transmembrane region" description="Helical" evidence="3">
    <location>
        <begin position="904"/>
        <end position="927"/>
    </location>
</feature>
<organism evidence="4">
    <name type="scientific">Aplanochytrium stocchinoi</name>
    <dbReference type="NCBI Taxonomy" id="215587"/>
    <lineage>
        <taxon>Eukaryota</taxon>
        <taxon>Sar</taxon>
        <taxon>Stramenopiles</taxon>
        <taxon>Bigyra</taxon>
        <taxon>Labyrinthulomycetes</taxon>
        <taxon>Thraustochytrida</taxon>
        <taxon>Thraustochytriidae</taxon>
        <taxon>Aplanochytrium</taxon>
    </lineage>
</organism>
<feature type="coiled-coil region" evidence="1">
    <location>
        <begin position="330"/>
        <end position="357"/>
    </location>
</feature>
<evidence type="ECO:0000256" key="2">
    <source>
        <dbReference type="SAM" id="MobiDB-lite"/>
    </source>
</evidence>
<keyword evidence="1" id="KW-0175">Coiled coil</keyword>
<keyword evidence="3" id="KW-0472">Membrane</keyword>
<keyword evidence="3" id="KW-1133">Transmembrane helix</keyword>
<reference evidence="4" key="1">
    <citation type="submission" date="2021-01" db="EMBL/GenBank/DDBJ databases">
        <authorList>
            <person name="Corre E."/>
            <person name="Pelletier E."/>
            <person name="Niang G."/>
            <person name="Scheremetjew M."/>
            <person name="Finn R."/>
            <person name="Kale V."/>
            <person name="Holt S."/>
            <person name="Cochrane G."/>
            <person name="Meng A."/>
            <person name="Brown T."/>
            <person name="Cohen L."/>
        </authorList>
    </citation>
    <scope>NUCLEOTIDE SEQUENCE</scope>
    <source>
        <strain evidence="4">GSBS06</strain>
    </source>
</reference>
<feature type="region of interest" description="Disordered" evidence="2">
    <location>
        <begin position="1"/>
        <end position="29"/>
    </location>
</feature>
<feature type="transmembrane region" description="Helical" evidence="3">
    <location>
        <begin position="819"/>
        <end position="838"/>
    </location>
</feature>
<dbReference type="AlphaFoldDB" id="A0A7S3PQT7"/>
<accession>A0A7S3PQT7</accession>
<gene>
    <name evidence="4" type="ORF">ASTO00021_LOCUS17582</name>
</gene>
<keyword evidence="3" id="KW-0812">Transmembrane</keyword>
<protein>
    <submittedName>
        <fullName evidence="4">Uncharacterized protein</fullName>
    </submittedName>
</protein>
<feature type="compositionally biased region" description="Pro residues" evidence="2">
    <location>
        <begin position="1"/>
        <end position="24"/>
    </location>
</feature>
<dbReference type="EMBL" id="HBIN01022864">
    <property type="protein sequence ID" value="CAE0447613.1"/>
    <property type="molecule type" value="Transcribed_RNA"/>
</dbReference>
<proteinExistence type="predicted"/>